<dbReference type="AlphaFoldDB" id="A0A1Q3C8W5"/>
<dbReference type="EMBL" id="BDDD01001508">
    <property type="protein sequence ID" value="GAV76551.1"/>
    <property type="molecule type" value="Genomic_DNA"/>
</dbReference>
<accession>A0A1Q3C8W5</accession>
<evidence type="ECO:0000313" key="2">
    <source>
        <dbReference type="Proteomes" id="UP000187406"/>
    </source>
</evidence>
<dbReference type="Proteomes" id="UP000187406">
    <property type="component" value="Unassembled WGS sequence"/>
</dbReference>
<sequence length="295" mass="33440">MFYIGSNSESVEQDLIHSYTMGYGGGGFAISYPLAAELVRVLDGCLDRYASFYGSDQKIHGCLSEIGVPLTKELGFHQVDIRGNPYGLLAAHPVAPLVSLHHLDYVQTLFPNLNQIDSLKKLISAYEKDPDRTLQHSFCYSLKRNWSVSVSWGYTVQLYPSLETAKKLETAFLTFQSWKSWSNEPFTFNTRPMSDDPCERPVVYFLDRVKRVGKGQSLTIYKRFEVESGKECNRHDYAPLLAVNFANISASTMRPDIWKLAPRRQCCEIINEANVEDVVQVEIRGCNQFESVTPP</sequence>
<dbReference type="Gene3D" id="3.90.550.50">
    <property type="match status" value="1"/>
</dbReference>
<proteinExistence type="predicted"/>
<dbReference type="PANTHER" id="PTHR10811">
    <property type="entry name" value="FRINGE-RELATED"/>
    <property type="match status" value="1"/>
</dbReference>
<dbReference type="InParanoid" id="A0A1Q3C8W5"/>
<protein>
    <submittedName>
        <fullName evidence="1">DUF604 domain-containing protein</fullName>
    </submittedName>
</protein>
<name>A0A1Q3C8W5_CEPFO</name>
<organism evidence="1 2">
    <name type="scientific">Cephalotus follicularis</name>
    <name type="common">Albany pitcher plant</name>
    <dbReference type="NCBI Taxonomy" id="3775"/>
    <lineage>
        <taxon>Eukaryota</taxon>
        <taxon>Viridiplantae</taxon>
        <taxon>Streptophyta</taxon>
        <taxon>Embryophyta</taxon>
        <taxon>Tracheophyta</taxon>
        <taxon>Spermatophyta</taxon>
        <taxon>Magnoliopsida</taxon>
        <taxon>eudicotyledons</taxon>
        <taxon>Gunneridae</taxon>
        <taxon>Pentapetalae</taxon>
        <taxon>rosids</taxon>
        <taxon>fabids</taxon>
        <taxon>Oxalidales</taxon>
        <taxon>Cephalotaceae</taxon>
        <taxon>Cephalotus</taxon>
    </lineage>
</organism>
<reference evidence="2" key="1">
    <citation type="submission" date="2016-04" db="EMBL/GenBank/DDBJ databases">
        <title>Cephalotus genome sequencing.</title>
        <authorList>
            <person name="Fukushima K."/>
            <person name="Hasebe M."/>
            <person name="Fang X."/>
        </authorList>
    </citation>
    <scope>NUCLEOTIDE SEQUENCE [LARGE SCALE GENOMIC DNA]</scope>
    <source>
        <strain evidence="2">cv. St1</strain>
    </source>
</reference>
<gene>
    <name evidence="1" type="ORF">CFOL_v3_20024</name>
</gene>
<dbReference type="OrthoDB" id="421979at2759"/>
<comment type="caution">
    <text evidence="1">The sequence shown here is derived from an EMBL/GenBank/DDBJ whole genome shotgun (WGS) entry which is preliminary data.</text>
</comment>
<feature type="non-terminal residue" evidence="1">
    <location>
        <position position="295"/>
    </location>
</feature>
<dbReference type="Pfam" id="PF04646">
    <property type="entry name" value="DUF604"/>
    <property type="match status" value="1"/>
</dbReference>
<dbReference type="InterPro" id="IPR006740">
    <property type="entry name" value="DUF604"/>
</dbReference>
<dbReference type="STRING" id="3775.A0A1Q3C8W5"/>
<evidence type="ECO:0000313" key="1">
    <source>
        <dbReference type="EMBL" id="GAV76551.1"/>
    </source>
</evidence>
<keyword evidence="2" id="KW-1185">Reference proteome</keyword>